<reference evidence="1" key="1">
    <citation type="journal article" date="2020" name="Stud. Mycol.">
        <title>101 Dothideomycetes genomes: a test case for predicting lifestyles and emergence of pathogens.</title>
        <authorList>
            <person name="Haridas S."/>
            <person name="Albert R."/>
            <person name="Binder M."/>
            <person name="Bloem J."/>
            <person name="Labutti K."/>
            <person name="Salamov A."/>
            <person name="Andreopoulos B."/>
            <person name="Baker S."/>
            <person name="Barry K."/>
            <person name="Bills G."/>
            <person name="Bluhm B."/>
            <person name="Cannon C."/>
            <person name="Castanera R."/>
            <person name="Culley D."/>
            <person name="Daum C."/>
            <person name="Ezra D."/>
            <person name="Gonzalez J."/>
            <person name="Henrissat B."/>
            <person name="Kuo A."/>
            <person name="Liang C."/>
            <person name="Lipzen A."/>
            <person name="Lutzoni F."/>
            <person name="Magnuson J."/>
            <person name="Mondo S."/>
            <person name="Nolan M."/>
            <person name="Ohm R."/>
            <person name="Pangilinan J."/>
            <person name="Park H.-J."/>
            <person name="Ramirez L."/>
            <person name="Alfaro M."/>
            <person name="Sun H."/>
            <person name="Tritt A."/>
            <person name="Yoshinaga Y."/>
            <person name="Zwiers L.-H."/>
            <person name="Turgeon B."/>
            <person name="Goodwin S."/>
            <person name="Spatafora J."/>
            <person name="Crous P."/>
            <person name="Grigoriev I."/>
        </authorList>
    </citation>
    <scope>NUCLEOTIDE SEQUENCE</scope>
    <source>
        <strain evidence="1">CBS 161.51</strain>
    </source>
</reference>
<name>A0A6A5SNG9_9PLEO</name>
<evidence type="ECO:0000313" key="2">
    <source>
        <dbReference type="Proteomes" id="UP000800038"/>
    </source>
</evidence>
<proteinExistence type="predicted"/>
<dbReference type="Proteomes" id="UP000800038">
    <property type="component" value="Unassembled WGS sequence"/>
</dbReference>
<dbReference type="EMBL" id="ML976038">
    <property type="protein sequence ID" value="KAF1942175.1"/>
    <property type="molecule type" value="Genomic_DNA"/>
</dbReference>
<accession>A0A6A5SNG9</accession>
<gene>
    <name evidence="1" type="ORF">EJ02DRAFT_181143</name>
</gene>
<organism evidence="1 2">
    <name type="scientific">Clathrospora elynae</name>
    <dbReference type="NCBI Taxonomy" id="706981"/>
    <lineage>
        <taxon>Eukaryota</taxon>
        <taxon>Fungi</taxon>
        <taxon>Dikarya</taxon>
        <taxon>Ascomycota</taxon>
        <taxon>Pezizomycotina</taxon>
        <taxon>Dothideomycetes</taxon>
        <taxon>Pleosporomycetidae</taxon>
        <taxon>Pleosporales</taxon>
        <taxon>Diademaceae</taxon>
        <taxon>Clathrospora</taxon>
    </lineage>
</organism>
<dbReference type="AlphaFoldDB" id="A0A6A5SNG9"/>
<keyword evidence="2" id="KW-1185">Reference proteome</keyword>
<protein>
    <submittedName>
        <fullName evidence="1">Uncharacterized protein</fullName>
    </submittedName>
</protein>
<evidence type="ECO:0000313" key="1">
    <source>
        <dbReference type="EMBL" id="KAF1942175.1"/>
    </source>
</evidence>
<sequence>MHAGIAHPYWARRYYVALFSFRISALRRHMPISSSLFNIRVPFSCLFSLSSPKASCGANAVFLYILSFQRALLEPSLRPKIFMYFRFLSSLPVNHETMNHEYNEAWEVFALFNRFAIDHSFICYLVACSPRSATDGIA</sequence>